<comment type="caution">
    <text evidence="1">The sequence shown here is derived from an EMBL/GenBank/DDBJ whole genome shotgun (WGS) entry which is preliminary data.</text>
</comment>
<name>A0A256GPZ0_9HYPH</name>
<keyword evidence="2" id="KW-1185">Reference proteome</keyword>
<accession>A0A256GPZ0</accession>
<evidence type="ECO:0000313" key="2">
    <source>
        <dbReference type="Proteomes" id="UP000216188"/>
    </source>
</evidence>
<dbReference type="Proteomes" id="UP000216188">
    <property type="component" value="Unassembled WGS sequence"/>
</dbReference>
<dbReference type="EMBL" id="NNRM01000011">
    <property type="protein sequence ID" value="OYR29202.1"/>
    <property type="molecule type" value="Genomic_DNA"/>
</dbReference>
<reference evidence="1 2" key="1">
    <citation type="submission" date="2017-07" db="EMBL/GenBank/DDBJ databases">
        <title>Phylogenetic study on the rhizospheric bacterium Ochrobactrum sp. A44.</title>
        <authorList>
            <person name="Krzyzanowska D.M."/>
            <person name="Ossowicki A."/>
            <person name="Rajewska M."/>
            <person name="Maciag T."/>
            <person name="Kaczynski Z."/>
            <person name="Czerwicka M."/>
            <person name="Jafra S."/>
        </authorList>
    </citation>
    <scope>NUCLEOTIDE SEQUENCE [LARGE SCALE GENOMIC DNA]</scope>
    <source>
        <strain evidence="1 2">CCUG 30717</strain>
    </source>
</reference>
<dbReference type="AlphaFoldDB" id="A0A256GPZ0"/>
<evidence type="ECO:0000313" key="1">
    <source>
        <dbReference type="EMBL" id="OYR29202.1"/>
    </source>
</evidence>
<gene>
    <name evidence="1" type="ORF">CEV34_0820</name>
</gene>
<proteinExistence type="predicted"/>
<sequence>MNYTDAELIYYSEKLKKMGDILVKKGYNNVIPLFNHYHNLLKNFKNQSTPQWG</sequence>
<organism evidence="1 2">
    <name type="scientific">Brucella pseudogrignonensis</name>
    <dbReference type="NCBI Taxonomy" id="419475"/>
    <lineage>
        <taxon>Bacteria</taxon>
        <taxon>Pseudomonadati</taxon>
        <taxon>Pseudomonadota</taxon>
        <taxon>Alphaproteobacteria</taxon>
        <taxon>Hyphomicrobiales</taxon>
        <taxon>Brucellaceae</taxon>
        <taxon>Brucella/Ochrobactrum group</taxon>
        <taxon>Brucella</taxon>
    </lineage>
</organism>
<protein>
    <submittedName>
        <fullName evidence="1">Uncharacterized protein</fullName>
    </submittedName>
</protein>